<dbReference type="GO" id="GO:0030246">
    <property type="term" value="F:carbohydrate binding"/>
    <property type="evidence" value="ECO:0007669"/>
    <property type="project" value="UniProtKB-KW"/>
</dbReference>
<feature type="domain" description="C-type lectin" evidence="2">
    <location>
        <begin position="33"/>
        <end position="152"/>
    </location>
</feature>
<gene>
    <name evidence="4" type="ORF">OUZ56_008269</name>
</gene>
<name>A0A0P5D1A2_9CRUS</name>
<evidence type="ECO:0000313" key="5">
    <source>
        <dbReference type="Proteomes" id="UP001234178"/>
    </source>
</evidence>
<dbReference type="InterPro" id="IPR016187">
    <property type="entry name" value="CTDL_fold"/>
</dbReference>
<dbReference type="PANTHER" id="PTHR22803">
    <property type="entry name" value="MANNOSE, PHOSPHOLIPASE, LECTIN RECEPTOR RELATED"/>
    <property type="match status" value="1"/>
</dbReference>
<dbReference type="PROSITE" id="PS50041">
    <property type="entry name" value="C_TYPE_LECTIN_2"/>
    <property type="match status" value="1"/>
</dbReference>
<keyword evidence="3" id="KW-0430">Lectin</keyword>
<dbReference type="Gene3D" id="3.10.100.10">
    <property type="entry name" value="Mannose-Binding Protein A, subunit A"/>
    <property type="match status" value="1"/>
</dbReference>
<evidence type="ECO:0000313" key="3">
    <source>
        <dbReference type="EMBL" id="JAN52263.1"/>
    </source>
</evidence>
<organism evidence="3">
    <name type="scientific">Daphnia magna</name>
    <dbReference type="NCBI Taxonomy" id="35525"/>
    <lineage>
        <taxon>Eukaryota</taxon>
        <taxon>Metazoa</taxon>
        <taxon>Ecdysozoa</taxon>
        <taxon>Arthropoda</taxon>
        <taxon>Crustacea</taxon>
        <taxon>Branchiopoda</taxon>
        <taxon>Diplostraca</taxon>
        <taxon>Cladocera</taxon>
        <taxon>Anomopoda</taxon>
        <taxon>Daphniidae</taxon>
        <taxon>Daphnia</taxon>
    </lineage>
</organism>
<reference evidence="4 5" key="2">
    <citation type="journal article" date="2023" name="Nucleic Acids Res.">
        <title>The hologenome of Daphnia magna reveals possible DNA methylation and microbiome-mediated evolution of the host genome.</title>
        <authorList>
            <person name="Chaturvedi A."/>
            <person name="Li X."/>
            <person name="Dhandapani V."/>
            <person name="Marshall H."/>
            <person name="Kissane S."/>
            <person name="Cuenca-Cambronero M."/>
            <person name="Asole G."/>
            <person name="Calvet F."/>
            <person name="Ruiz-Romero M."/>
            <person name="Marangio P."/>
            <person name="Guigo R."/>
            <person name="Rago D."/>
            <person name="Mirbahai L."/>
            <person name="Eastwood N."/>
            <person name="Colbourne J.K."/>
            <person name="Zhou J."/>
            <person name="Mallon E."/>
            <person name="Orsini L."/>
        </authorList>
    </citation>
    <scope>NUCLEOTIDE SEQUENCE [LARGE SCALE GENOMIC DNA]</scope>
    <source>
        <strain evidence="4">LRV0_1</strain>
    </source>
</reference>
<evidence type="ECO:0000259" key="2">
    <source>
        <dbReference type="PROSITE" id="PS50041"/>
    </source>
</evidence>
<sequence length="165" mass="19376">MQRIVLLLVIFLARESDSLVRPRYFCPADFVRLGNGCYYFSSYIASWQNAHFACRDHGAQLAVLDSRWEDNTIQTYLSRPEFARLERWIGGLYDWSGQRWLWGATGQPMSFLGFGELSEGRLREWHCVYMDPEQGHRWNHKLCTRNLHYICELPLTKASPAQILQ</sequence>
<dbReference type="OrthoDB" id="6133475at2759"/>
<dbReference type="SMART" id="SM00034">
    <property type="entry name" value="CLECT"/>
    <property type="match status" value="1"/>
</dbReference>
<dbReference type="InterPro" id="IPR050111">
    <property type="entry name" value="C-type_lectin/snaclec_domain"/>
</dbReference>
<evidence type="ECO:0000256" key="1">
    <source>
        <dbReference type="SAM" id="SignalP"/>
    </source>
</evidence>
<dbReference type="Pfam" id="PF00059">
    <property type="entry name" value="Lectin_C"/>
    <property type="match status" value="1"/>
</dbReference>
<dbReference type="InterPro" id="IPR001304">
    <property type="entry name" value="C-type_lectin-like"/>
</dbReference>
<keyword evidence="5" id="KW-1185">Reference proteome</keyword>
<dbReference type="SUPFAM" id="SSF56436">
    <property type="entry name" value="C-type lectin-like"/>
    <property type="match status" value="1"/>
</dbReference>
<dbReference type="EMBL" id="JAOYFB010000037">
    <property type="protein sequence ID" value="KAK4022823.1"/>
    <property type="molecule type" value="Genomic_DNA"/>
</dbReference>
<proteinExistence type="predicted"/>
<dbReference type="CDD" id="cd00037">
    <property type="entry name" value="CLECT"/>
    <property type="match status" value="1"/>
</dbReference>
<dbReference type="Proteomes" id="UP001234178">
    <property type="component" value="Unassembled WGS sequence"/>
</dbReference>
<feature type="chain" id="PRO_5013462072" evidence="1">
    <location>
        <begin position="19"/>
        <end position="165"/>
    </location>
</feature>
<accession>A0A0P5D1A2</accession>
<dbReference type="AlphaFoldDB" id="A0A0P5D1A2"/>
<protein>
    <submittedName>
        <fullName evidence="3">C-type lectin domain family 2 member D</fullName>
    </submittedName>
</protein>
<reference evidence="3" key="1">
    <citation type="submission" date="2015-10" db="EMBL/GenBank/DDBJ databases">
        <title>EvidentialGene: Evidence-directed Construction of Complete mRNA Transcriptomes without Genomes.</title>
        <authorList>
            <person name="Gilbert D.G."/>
        </authorList>
    </citation>
    <scope>NUCLEOTIDE SEQUENCE</scope>
</reference>
<dbReference type="InterPro" id="IPR016186">
    <property type="entry name" value="C-type_lectin-like/link_sf"/>
</dbReference>
<keyword evidence="1" id="KW-0732">Signal</keyword>
<dbReference type="EMBL" id="GDIQ01042474">
    <property type="protein sequence ID" value="JAN52263.1"/>
    <property type="molecule type" value="Transcribed_RNA"/>
</dbReference>
<feature type="signal peptide" evidence="1">
    <location>
        <begin position="1"/>
        <end position="18"/>
    </location>
</feature>
<evidence type="ECO:0000313" key="4">
    <source>
        <dbReference type="EMBL" id="KAK4022823.1"/>
    </source>
</evidence>